<accession>A0A0E9TR71</accession>
<reference evidence="1" key="2">
    <citation type="journal article" date="2015" name="Fish Shellfish Immunol.">
        <title>Early steps in the European eel (Anguilla anguilla)-Vibrio vulnificus interaction in the gills: Role of the RtxA13 toxin.</title>
        <authorList>
            <person name="Callol A."/>
            <person name="Pajuelo D."/>
            <person name="Ebbesson L."/>
            <person name="Teles M."/>
            <person name="MacKenzie S."/>
            <person name="Amaro C."/>
        </authorList>
    </citation>
    <scope>NUCLEOTIDE SEQUENCE</scope>
</reference>
<proteinExistence type="predicted"/>
<name>A0A0E9TR71_ANGAN</name>
<dbReference type="AlphaFoldDB" id="A0A0E9TR71"/>
<protein>
    <submittedName>
        <fullName evidence="1">Uncharacterized protein</fullName>
    </submittedName>
</protein>
<sequence>MRSKKDGVILGKIILEWLHLVVKARYPELKLGYPPFLCMLWILENHFVCF</sequence>
<dbReference type="EMBL" id="GBXM01052635">
    <property type="protein sequence ID" value="JAH55942.1"/>
    <property type="molecule type" value="Transcribed_RNA"/>
</dbReference>
<organism evidence="1">
    <name type="scientific">Anguilla anguilla</name>
    <name type="common">European freshwater eel</name>
    <name type="synonym">Muraena anguilla</name>
    <dbReference type="NCBI Taxonomy" id="7936"/>
    <lineage>
        <taxon>Eukaryota</taxon>
        <taxon>Metazoa</taxon>
        <taxon>Chordata</taxon>
        <taxon>Craniata</taxon>
        <taxon>Vertebrata</taxon>
        <taxon>Euteleostomi</taxon>
        <taxon>Actinopterygii</taxon>
        <taxon>Neopterygii</taxon>
        <taxon>Teleostei</taxon>
        <taxon>Anguilliformes</taxon>
        <taxon>Anguillidae</taxon>
        <taxon>Anguilla</taxon>
    </lineage>
</organism>
<evidence type="ECO:0000313" key="1">
    <source>
        <dbReference type="EMBL" id="JAH55942.1"/>
    </source>
</evidence>
<reference evidence="1" key="1">
    <citation type="submission" date="2014-11" db="EMBL/GenBank/DDBJ databases">
        <authorList>
            <person name="Amaro Gonzalez C."/>
        </authorList>
    </citation>
    <scope>NUCLEOTIDE SEQUENCE</scope>
</reference>